<dbReference type="InterPro" id="IPR044641">
    <property type="entry name" value="Lsm7/SmG-like"/>
</dbReference>
<evidence type="ECO:0000256" key="9">
    <source>
        <dbReference type="RuleBase" id="RU365052"/>
    </source>
</evidence>
<dbReference type="InterPro" id="IPR010920">
    <property type="entry name" value="LSM_dom_sf"/>
</dbReference>
<dbReference type="Proteomes" id="UP001158576">
    <property type="component" value="Chromosome PAR"/>
</dbReference>
<dbReference type="SMART" id="SM00651">
    <property type="entry name" value="Sm"/>
    <property type="match status" value="1"/>
</dbReference>
<dbReference type="Pfam" id="PF01423">
    <property type="entry name" value="LSM"/>
    <property type="match status" value="1"/>
</dbReference>
<dbReference type="InterPro" id="IPR034098">
    <property type="entry name" value="Sm_G"/>
</dbReference>
<gene>
    <name evidence="11" type="ORF">OKIOD_LOCUS1960</name>
</gene>
<dbReference type="InterPro" id="IPR047575">
    <property type="entry name" value="Sm"/>
</dbReference>
<dbReference type="PROSITE" id="PS52002">
    <property type="entry name" value="SM"/>
    <property type="match status" value="1"/>
</dbReference>
<dbReference type="PANTHER" id="PTHR10553:SF2">
    <property type="entry name" value="SMALL NUCLEAR RIBONUCLEOPROTEIN G"/>
    <property type="match status" value="1"/>
</dbReference>
<evidence type="ECO:0000259" key="10">
    <source>
        <dbReference type="PROSITE" id="PS52002"/>
    </source>
</evidence>
<keyword evidence="7 9" id="KW-0539">Nucleus</keyword>
<keyword evidence="8 9" id="KW-0687">Ribonucleoprotein</keyword>
<dbReference type="SUPFAM" id="SSF50182">
    <property type="entry name" value="Sm-like ribonucleoproteins"/>
    <property type="match status" value="1"/>
</dbReference>
<keyword evidence="4 9" id="KW-0747">Spliceosome</keyword>
<evidence type="ECO:0000256" key="7">
    <source>
        <dbReference type="ARBA" id="ARBA00023242"/>
    </source>
</evidence>
<dbReference type="InterPro" id="IPR001163">
    <property type="entry name" value="Sm_dom_euk/arc"/>
</dbReference>
<dbReference type="PANTHER" id="PTHR10553">
    <property type="entry name" value="SMALL NUCLEAR RIBONUCLEOPROTEIN"/>
    <property type="match status" value="1"/>
</dbReference>
<comment type="subcellular location">
    <subcellularLocation>
        <location evidence="1 9">Nucleus</location>
    </subcellularLocation>
</comment>
<dbReference type="EMBL" id="OU015568">
    <property type="protein sequence ID" value="CAG5083539.1"/>
    <property type="molecule type" value="Genomic_DNA"/>
</dbReference>
<feature type="domain" description="Sm" evidence="10">
    <location>
        <begin position="4"/>
        <end position="76"/>
    </location>
</feature>
<evidence type="ECO:0000256" key="1">
    <source>
        <dbReference type="ARBA" id="ARBA00004123"/>
    </source>
</evidence>
<evidence type="ECO:0000256" key="8">
    <source>
        <dbReference type="ARBA" id="ARBA00023274"/>
    </source>
</evidence>
<sequence>MSKAHPPELKKFMDRKMSIKVNGGRKVEGVLRGFDPFMNLVIDDAIEYRKDNSSHTMGMCVIRGNSVLMIEAMERI</sequence>
<keyword evidence="5 9" id="KW-0694">RNA-binding</keyword>
<keyword evidence="3 9" id="KW-0507">mRNA processing</keyword>
<name>A0ABN7RQD3_OIKDI</name>
<evidence type="ECO:0000256" key="2">
    <source>
        <dbReference type="ARBA" id="ARBA00006850"/>
    </source>
</evidence>
<reference evidence="11 12" key="1">
    <citation type="submission" date="2021-04" db="EMBL/GenBank/DDBJ databases">
        <authorList>
            <person name="Bliznina A."/>
        </authorList>
    </citation>
    <scope>NUCLEOTIDE SEQUENCE [LARGE SCALE GENOMIC DNA]</scope>
</reference>
<dbReference type="Gene3D" id="2.30.30.100">
    <property type="match status" value="1"/>
</dbReference>
<organism evidence="11 12">
    <name type="scientific">Oikopleura dioica</name>
    <name type="common">Tunicate</name>
    <dbReference type="NCBI Taxonomy" id="34765"/>
    <lineage>
        <taxon>Eukaryota</taxon>
        <taxon>Metazoa</taxon>
        <taxon>Chordata</taxon>
        <taxon>Tunicata</taxon>
        <taxon>Appendicularia</taxon>
        <taxon>Copelata</taxon>
        <taxon>Oikopleuridae</taxon>
        <taxon>Oikopleura</taxon>
    </lineage>
</organism>
<evidence type="ECO:0000313" key="12">
    <source>
        <dbReference type="Proteomes" id="UP001158576"/>
    </source>
</evidence>
<dbReference type="PIRSF" id="PIRSF037188">
    <property type="entry name" value="U6_snRNA_Lsm7"/>
    <property type="match status" value="1"/>
</dbReference>
<evidence type="ECO:0000256" key="6">
    <source>
        <dbReference type="ARBA" id="ARBA00023187"/>
    </source>
</evidence>
<evidence type="ECO:0000256" key="4">
    <source>
        <dbReference type="ARBA" id="ARBA00022728"/>
    </source>
</evidence>
<accession>A0ABN7RQD3</accession>
<comment type="function">
    <text evidence="9">Plays a role in pre-mRNA splicing.</text>
</comment>
<keyword evidence="6 9" id="KW-0508">mRNA splicing</keyword>
<dbReference type="CDD" id="cd01719">
    <property type="entry name" value="Sm_G"/>
    <property type="match status" value="1"/>
</dbReference>
<protein>
    <recommendedName>
        <fullName evidence="9">Small nuclear ribonucleoprotein G</fullName>
        <shortName evidence="9">snRNP-G</shortName>
    </recommendedName>
</protein>
<evidence type="ECO:0000256" key="5">
    <source>
        <dbReference type="ARBA" id="ARBA00022884"/>
    </source>
</evidence>
<keyword evidence="12" id="KW-1185">Reference proteome</keyword>
<evidence type="ECO:0000256" key="3">
    <source>
        <dbReference type="ARBA" id="ARBA00022664"/>
    </source>
</evidence>
<comment type="similarity">
    <text evidence="2 9">Belongs to the snRNP Sm proteins family.</text>
</comment>
<proteinExistence type="inferred from homology"/>
<evidence type="ECO:0000313" key="11">
    <source>
        <dbReference type="EMBL" id="CAG5083539.1"/>
    </source>
</evidence>